<keyword evidence="5" id="KW-0963">Cytoplasm</keyword>
<evidence type="ECO:0000256" key="8">
    <source>
        <dbReference type="ARBA" id="ARBA00022723"/>
    </source>
</evidence>
<dbReference type="InterPro" id="IPR007120">
    <property type="entry name" value="DNA-dir_RNAP_su2_dom"/>
</dbReference>
<name>B3T8B0_9ARCH</name>
<evidence type="ECO:0000256" key="1">
    <source>
        <dbReference type="ARBA" id="ARBA00001947"/>
    </source>
</evidence>
<dbReference type="Pfam" id="PF04565">
    <property type="entry name" value="RNA_pol_Rpb2_3"/>
    <property type="match status" value="1"/>
</dbReference>
<keyword evidence="10" id="KW-0238">DNA-binding</keyword>
<evidence type="ECO:0000259" key="23">
    <source>
        <dbReference type="Pfam" id="PF04567"/>
    </source>
</evidence>
<dbReference type="NCBIfam" id="TIGR03670">
    <property type="entry name" value="rpoB_arch"/>
    <property type="match status" value="1"/>
</dbReference>
<dbReference type="SUPFAM" id="SSF64484">
    <property type="entry name" value="beta and beta-prime subunits of DNA dependent RNA-polymerase"/>
    <property type="match status" value="1"/>
</dbReference>
<dbReference type="NCBIfam" id="NF007175">
    <property type="entry name" value="PRK09606.1"/>
    <property type="match status" value="1"/>
</dbReference>
<evidence type="ECO:0000256" key="11">
    <source>
        <dbReference type="ARBA" id="ARBA00023163"/>
    </source>
</evidence>
<proteinExistence type="inferred from homology"/>
<feature type="domain" description="RNA polymerase beta subunit protrusion" evidence="20">
    <location>
        <begin position="21"/>
        <end position="384"/>
    </location>
</feature>
<evidence type="ECO:0000256" key="7">
    <source>
        <dbReference type="ARBA" id="ARBA00022695"/>
    </source>
</evidence>
<dbReference type="Pfam" id="PF04561">
    <property type="entry name" value="RNA_pol_Rpb2_2"/>
    <property type="match status" value="1"/>
</dbReference>
<comment type="function">
    <text evidence="16">DNA-dependent RNA polymerase catalyzes the transcription of DNA into RNA using the four ribonucleoside triphosphates as substrates.</text>
</comment>
<dbReference type="Pfam" id="PF04563">
    <property type="entry name" value="RNA_pol_Rpb2_1"/>
    <property type="match status" value="1"/>
</dbReference>
<evidence type="ECO:0000259" key="17">
    <source>
        <dbReference type="Pfam" id="PF00562"/>
    </source>
</evidence>
<feature type="domain" description="RNA polymerase Rpb2" evidence="22">
    <location>
        <begin position="510"/>
        <end position="576"/>
    </location>
</feature>
<reference evidence="24" key="1">
    <citation type="journal article" date="2008" name="ISME J.">
        <title>Genomic patterns of recombination, clonal divergence and environment in marine microbial populations.</title>
        <authorList>
            <person name="Konstantinidis K.T."/>
            <person name="Delong E.F."/>
        </authorList>
    </citation>
    <scope>NUCLEOTIDE SEQUENCE</scope>
</reference>
<dbReference type="EC" id="2.7.7.6" evidence="16"/>
<dbReference type="Pfam" id="PF04567">
    <property type="entry name" value="RNA_pol_Rpb2_5"/>
    <property type="match status" value="1"/>
</dbReference>
<dbReference type="Pfam" id="PF04560">
    <property type="entry name" value="RNA_pol_Rpb2_7"/>
    <property type="match status" value="1"/>
</dbReference>
<dbReference type="EMBL" id="EU016637">
    <property type="protein sequence ID" value="ABZ08819.1"/>
    <property type="molecule type" value="Genomic_DNA"/>
</dbReference>
<evidence type="ECO:0000256" key="16">
    <source>
        <dbReference type="RuleBase" id="RU363031"/>
    </source>
</evidence>
<dbReference type="InterPro" id="IPR014724">
    <property type="entry name" value="RNA_pol_RPB2_OB-fold"/>
</dbReference>
<dbReference type="GO" id="GO:0005737">
    <property type="term" value="C:cytoplasm"/>
    <property type="evidence" value="ECO:0007669"/>
    <property type="project" value="UniProtKB-SubCell"/>
</dbReference>
<dbReference type="InterPro" id="IPR007642">
    <property type="entry name" value="RNA_pol_Rpb2_2"/>
</dbReference>
<dbReference type="InterPro" id="IPR007641">
    <property type="entry name" value="RNA_pol_Rpb2_7"/>
</dbReference>
<dbReference type="InterPro" id="IPR037034">
    <property type="entry name" value="RNA_pol_Rpb2_2_sf"/>
</dbReference>
<evidence type="ECO:0000313" key="24">
    <source>
        <dbReference type="EMBL" id="ABZ08819.1"/>
    </source>
</evidence>
<dbReference type="InterPro" id="IPR007121">
    <property type="entry name" value="RNA_pol_bsu_CS"/>
</dbReference>
<evidence type="ECO:0000259" key="20">
    <source>
        <dbReference type="Pfam" id="PF04563"/>
    </source>
</evidence>
<comment type="function">
    <text evidence="12">DNA-dependent RNA polymerase (RNAP) catalyzes the transcription of DNA into RNA using the four ribonucleoside triphosphates as substrates. The Rpo2 subunit (Rpo2N and Rpo2C in this organism) is implicated in DNA promoter recognition and in nucleotide binding.</text>
</comment>
<evidence type="ECO:0000256" key="10">
    <source>
        <dbReference type="ARBA" id="ARBA00023125"/>
    </source>
</evidence>
<dbReference type="Gene3D" id="3.90.1110.10">
    <property type="entry name" value="RNA polymerase Rpb2, domain 2"/>
    <property type="match status" value="1"/>
</dbReference>
<dbReference type="GO" id="GO:0008270">
    <property type="term" value="F:zinc ion binding"/>
    <property type="evidence" value="ECO:0007669"/>
    <property type="project" value="InterPro"/>
</dbReference>
<dbReference type="Gene3D" id="2.40.50.150">
    <property type="match status" value="1"/>
</dbReference>
<feature type="domain" description="DNA-directed RNA polymerase subunit 2 hybrid-binding" evidence="17">
    <location>
        <begin position="644"/>
        <end position="1017"/>
    </location>
</feature>
<dbReference type="InterPro" id="IPR015712">
    <property type="entry name" value="DNA-dir_RNA_pol_su2"/>
</dbReference>
<feature type="domain" description="RNA polymerase Rpb2" evidence="23">
    <location>
        <begin position="597"/>
        <end position="629"/>
    </location>
</feature>
<dbReference type="InterPro" id="IPR037033">
    <property type="entry name" value="DNA-dir_RNAP_su2_hyb_sf"/>
</dbReference>
<keyword evidence="9" id="KW-0862">Zinc</keyword>
<evidence type="ECO:0000256" key="6">
    <source>
        <dbReference type="ARBA" id="ARBA00022679"/>
    </source>
</evidence>
<evidence type="ECO:0000256" key="3">
    <source>
        <dbReference type="ARBA" id="ARBA00006835"/>
    </source>
</evidence>
<gene>
    <name evidence="24" type="ORF">ALOHA_HF4000APKG5C13ctg1g25</name>
</gene>
<evidence type="ECO:0000259" key="18">
    <source>
        <dbReference type="Pfam" id="PF04560"/>
    </source>
</evidence>
<evidence type="ECO:0000256" key="12">
    <source>
        <dbReference type="ARBA" id="ARBA00025096"/>
    </source>
</evidence>
<evidence type="ECO:0000259" key="19">
    <source>
        <dbReference type="Pfam" id="PF04561"/>
    </source>
</evidence>
<comment type="similarity">
    <text evidence="3 15">Belongs to the RNA polymerase beta chain family.</text>
</comment>
<dbReference type="GO" id="GO:0003677">
    <property type="term" value="F:DNA binding"/>
    <property type="evidence" value="ECO:0007669"/>
    <property type="project" value="UniProtKB-KW"/>
</dbReference>
<evidence type="ECO:0000256" key="4">
    <source>
        <dbReference type="ARBA" id="ARBA00022478"/>
    </source>
</evidence>
<dbReference type="InterPro" id="IPR007646">
    <property type="entry name" value="RNA_pol_Rpb2_4"/>
</dbReference>
<keyword evidence="7 16" id="KW-0548">Nucleotidyltransferase</keyword>
<dbReference type="GO" id="GO:0003899">
    <property type="term" value="F:DNA-directed RNA polymerase activity"/>
    <property type="evidence" value="ECO:0007669"/>
    <property type="project" value="UniProtKB-EC"/>
</dbReference>
<dbReference type="Gene3D" id="3.90.1100.10">
    <property type="match status" value="2"/>
</dbReference>
<keyword evidence="6 16" id="KW-0808">Transferase</keyword>
<dbReference type="PROSITE" id="PS01166">
    <property type="entry name" value="RNA_POL_BETA"/>
    <property type="match status" value="1"/>
</dbReference>
<sequence>MTDSVNKHWAIIQDILSREGIARQHLTSFNEFLTKGLQEIINEIDHIDIENAEYPYRIKLGRIQFKQPRMMELDGSVTHITPAEARLRNVSYVAPLMLEASVIEDGKTLENRFLHIGDIPIMVKSEGCILRNFSEQKLIDHAEDPYDPGGYFIINGSERVIVGLEDLSYNKIIVDADKIGGKKVFKAKIYSSIVGYRAKLELVLKEDGLIVARIPGSPVDIPIITLVRALGLESDKEIASAISLNDKIQNELEGSFEKTEISTPKDAIEYISKRIAPGMLEEFQIKRAETLLDWGLLPHLGKQPENRKEKIQFLGEAACKLLELKLGWIQPDDKDHYGNKVVKFAGQMLADLFRTAFRNLVRDMKYQLERSGQKRGINAVSAAIRPGIISDKLNNAIATGNWGRGRVGVTQLLDRTNYLSTISHLRRVQSPLSRTQPNFEARDLHSTHFGRICPSETPEGSNCGLVKNLALSAIISVSVPSEEIIEKMYEIGTEYFTDVKDSVKKDGTRVFVDGKLIGYHKDGKKLASSLRELRRSSKIHPHIGISIHIPEQEGATKRLYVNCNAGRVLRSLIVVKDGKSTLTPDLLDKILKKLVSWNDLVRMGVIELIDANEEENCFITFDDKHVKKHTHTEIFPSAILGAGASIIPYPEHNQSPRNTYESAMAKQSLGFSTPMMNTSTYVRQHTMLYPQTPIVTTRAMGLLGLEKRPAGQNCVVAVLPFDGYNIEDAIVLSKSAIERGLGRTLFYRIYEAESKQYPGGMRDNFEIPNADDNLRGYKGEKSYRLLEDDGIVASESRVSGGDILIGKTSPPRFMEEYHELEGSGPYRRDTSIGVRPSETGVVDTIILTQSAEGGKMFKVRIRDMRLPEIGDKFASRHGQKGVVGLLAKAEDLPYTADGISPDVLINPHAFPSRMTVGMMLESITGKAAAMRGRKVDASAFVGEKVDEVKSVLEDAGFKYSGKEIMYDGRTGKQFPVEVFIGVVYYQKLHHMVADKIHARARGQVQMLTKQPTEGRARGGGLRFGEMERDCIIAYGASMILKDRLLDESDKSDIFVCERCGLVAYHDIKQRRFYCRVCDKKGKVSSVSVAYAFKLLLQEMSCLNIAPRLLIKERV</sequence>
<keyword evidence="4 16" id="KW-0240">DNA-directed RNA polymerase</keyword>
<dbReference type="Pfam" id="PF00562">
    <property type="entry name" value="RNA_pol_Rpb2_6"/>
    <property type="match status" value="1"/>
</dbReference>
<protein>
    <recommendedName>
        <fullName evidence="16">DNA-directed RNA polymerase subunit beta</fullName>
        <ecNumber evidence="16">2.7.7.6</ecNumber>
    </recommendedName>
</protein>
<dbReference type="InterPro" id="IPR007647">
    <property type="entry name" value="RNA_pol_Rpb2_5"/>
</dbReference>
<dbReference type="InterPro" id="IPR019969">
    <property type="entry name" value="RNAP_Rpo2"/>
</dbReference>
<evidence type="ECO:0000256" key="9">
    <source>
        <dbReference type="ARBA" id="ARBA00022833"/>
    </source>
</evidence>
<dbReference type="NCBIfam" id="NF006335">
    <property type="entry name" value="PRK08565.1"/>
    <property type="match status" value="1"/>
</dbReference>
<dbReference type="Gene3D" id="3.90.1800.10">
    <property type="entry name" value="RNA polymerase alpha subunit dimerisation domain"/>
    <property type="match status" value="1"/>
</dbReference>
<comment type="catalytic activity">
    <reaction evidence="14 16">
        <text>RNA(n) + a ribonucleoside 5'-triphosphate = RNA(n+1) + diphosphate</text>
        <dbReference type="Rhea" id="RHEA:21248"/>
        <dbReference type="Rhea" id="RHEA-COMP:14527"/>
        <dbReference type="Rhea" id="RHEA-COMP:17342"/>
        <dbReference type="ChEBI" id="CHEBI:33019"/>
        <dbReference type="ChEBI" id="CHEBI:61557"/>
        <dbReference type="ChEBI" id="CHEBI:140395"/>
        <dbReference type="EC" id="2.7.7.6"/>
    </reaction>
</comment>
<evidence type="ECO:0000259" key="21">
    <source>
        <dbReference type="Pfam" id="PF04565"/>
    </source>
</evidence>
<dbReference type="InterPro" id="IPR007644">
    <property type="entry name" value="RNA_pol_bsu_protrusion"/>
</dbReference>
<dbReference type="FunFam" id="3.90.1800.10:FF:000002">
    <property type="entry name" value="DNA-directed RNA polymerase subunit beta"/>
    <property type="match status" value="1"/>
</dbReference>
<comment type="subunit">
    <text evidence="13">Part of the RNA polymerase complex.</text>
</comment>
<dbReference type="GO" id="GO:0006351">
    <property type="term" value="P:DNA-templated transcription"/>
    <property type="evidence" value="ECO:0007669"/>
    <property type="project" value="InterPro"/>
</dbReference>
<dbReference type="GO" id="GO:0000428">
    <property type="term" value="C:DNA-directed RNA polymerase complex"/>
    <property type="evidence" value="ECO:0007669"/>
    <property type="project" value="UniProtKB-KW"/>
</dbReference>
<evidence type="ECO:0000256" key="15">
    <source>
        <dbReference type="RuleBase" id="RU000434"/>
    </source>
</evidence>
<dbReference type="GO" id="GO:0032549">
    <property type="term" value="F:ribonucleoside binding"/>
    <property type="evidence" value="ECO:0007669"/>
    <property type="project" value="InterPro"/>
</dbReference>
<evidence type="ECO:0000256" key="5">
    <source>
        <dbReference type="ARBA" id="ARBA00022490"/>
    </source>
</evidence>
<dbReference type="PANTHER" id="PTHR20856">
    <property type="entry name" value="DNA-DIRECTED RNA POLYMERASE I SUBUNIT 2"/>
    <property type="match status" value="1"/>
</dbReference>
<evidence type="ECO:0000256" key="13">
    <source>
        <dbReference type="ARBA" id="ARBA00025838"/>
    </source>
</evidence>
<evidence type="ECO:0000256" key="2">
    <source>
        <dbReference type="ARBA" id="ARBA00004496"/>
    </source>
</evidence>
<comment type="subcellular location">
    <subcellularLocation>
        <location evidence="2">Cytoplasm</location>
    </subcellularLocation>
</comment>
<dbReference type="Gene3D" id="2.40.270.10">
    <property type="entry name" value="DNA-directed RNA polymerase, subunit 2, domain 6"/>
    <property type="match status" value="1"/>
</dbReference>
<dbReference type="FunFam" id="2.40.270.10:FF:000011">
    <property type="entry name" value="DNA-directed RNA polymerase subunit beta"/>
    <property type="match status" value="1"/>
</dbReference>
<organism evidence="24">
    <name type="scientific">uncultured marine crenarchaeote HF4000_APKG5C13</name>
    <dbReference type="NCBI Taxonomy" id="455591"/>
    <lineage>
        <taxon>Archaea</taxon>
        <taxon>Nitrososphaerota</taxon>
        <taxon>Nitrososphaeria</taxon>
        <taxon>Nitrosopumilales</taxon>
        <taxon>environmental samples</taxon>
    </lineage>
</organism>
<evidence type="ECO:0000259" key="22">
    <source>
        <dbReference type="Pfam" id="PF04566"/>
    </source>
</evidence>
<accession>B3T8B0</accession>
<dbReference type="InterPro" id="IPR007645">
    <property type="entry name" value="RNA_pol_Rpb2_3"/>
</dbReference>
<feature type="domain" description="RNA polymerase Rpb2" evidence="19">
    <location>
        <begin position="170"/>
        <end position="342"/>
    </location>
</feature>
<keyword evidence="11 16" id="KW-0804">Transcription</keyword>
<feature type="domain" description="RNA polymerase Rpb2" evidence="18">
    <location>
        <begin position="1019"/>
        <end position="1109"/>
    </location>
</feature>
<dbReference type="Pfam" id="PF04566">
    <property type="entry name" value="RNA_pol_Rpb2_4"/>
    <property type="match status" value="1"/>
</dbReference>
<evidence type="ECO:0000256" key="14">
    <source>
        <dbReference type="ARBA" id="ARBA00048552"/>
    </source>
</evidence>
<keyword evidence="8" id="KW-0479">Metal-binding</keyword>
<feature type="domain" description="RNA polymerase Rpb2" evidence="21">
    <location>
        <begin position="411"/>
        <end position="474"/>
    </location>
</feature>
<dbReference type="CDD" id="cd00653">
    <property type="entry name" value="RNA_pol_B_RPB2"/>
    <property type="match status" value="1"/>
</dbReference>
<comment type="cofactor">
    <cofactor evidence="1">
        <name>Zn(2+)</name>
        <dbReference type="ChEBI" id="CHEBI:29105"/>
    </cofactor>
</comment>
<dbReference type="AlphaFoldDB" id="B3T8B0"/>